<keyword evidence="9" id="KW-1133">Transmembrane helix</keyword>
<dbReference type="Pfam" id="PF00072">
    <property type="entry name" value="Response_reg"/>
    <property type="match status" value="1"/>
</dbReference>
<proteinExistence type="predicted"/>
<dbReference type="InterPro" id="IPR004358">
    <property type="entry name" value="Sig_transdc_His_kin-like_C"/>
</dbReference>
<dbReference type="SMART" id="SM00388">
    <property type="entry name" value="HisKA"/>
    <property type="match status" value="1"/>
</dbReference>
<evidence type="ECO:0000256" key="1">
    <source>
        <dbReference type="ARBA" id="ARBA00000085"/>
    </source>
</evidence>
<reference evidence="12 13" key="1">
    <citation type="journal article" date="2022" name="Genome Biol. Evol.">
        <title>Host diet, physiology and behaviors set the stage for Lachnospiraceae cladogenesis.</title>
        <authorList>
            <person name="Vera-Ponce De Leon A."/>
            <person name="Schneider M."/>
            <person name="Jahnes B.C."/>
            <person name="Sadowski V."/>
            <person name="Camuy-Velez L.A."/>
            <person name="Duan J."/>
            <person name="Sabree Z.L."/>
        </authorList>
    </citation>
    <scope>NUCLEOTIDE SEQUENCE [LARGE SCALE GENOMIC DNA]</scope>
    <source>
        <strain evidence="12 13">PAL113</strain>
    </source>
</reference>
<dbReference type="Gene3D" id="3.40.50.2300">
    <property type="match status" value="2"/>
</dbReference>
<organism evidence="12 13">
    <name type="scientific">Aequitasia blattaphilus</name>
    <dbReference type="NCBI Taxonomy" id="2949332"/>
    <lineage>
        <taxon>Bacteria</taxon>
        <taxon>Bacillati</taxon>
        <taxon>Bacillota</taxon>
        <taxon>Clostridia</taxon>
        <taxon>Lachnospirales</taxon>
        <taxon>Lachnospiraceae</taxon>
        <taxon>Aequitasia</taxon>
    </lineage>
</organism>
<dbReference type="InterPro" id="IPR011006">
    <property type="entry name" value="CheY-like_superfamily"/>
</dbReference>
<evidence type="ECO:0000256" key="5">
    <source>
        <dbReference type="ARBA" id="ARBA00022777"/>
    </source>
</evidence>
<keyword evidence="9" id="KW-0472">Membrane</keyword>
<evidence type="ECO:0000313" key="12">
    <source>
        <dbReference type="EMBL" id="MCP1101424.1"/>
    </source>
</evidence>
<evidence type="ECO:0000256" key="6">
    <source>
        <dbReference type="ARBA" id="ARBA00023012"/>
    </source>
</evidence>
<dbReference type="CDD" id="cd16922">
    <property type="entry name" value="HATPase_EvgS-ArcB-TorS-like"/>
    <property type="match status" value="1"/>
</dbReference>
<feature type="domain" description="Response regulatory" evidence="11">
    <location>
        <begin position="616"/>
        <end position="735"/>
    </location>
</feature>
<dbReference type="CDD" id="cd00082">
    <property type="entry name" value="HisKA"/>
    <property type="match status" value="1"/>
</dbReference>
<sequence length="742" mass="83550">MKKRSYKPVFLILVIFLILVVIGVAGVSLTRAGNATRVIEETSMNEMLALSKTVALMTTADELDEFMTVGDMDKENYKEMKEELEVFCKDSGLAYAYYLRLDTKTNKMQFIIDNIPGMETGLVEEQVEREPYPDLALEGTANTVPLGTYSEGWADYLTAYAPVYYSNGEMSNIVAGVDKKDIYIHQAQSNAYSQAILLLVALIVIILACGLALIMYRSKVVQAEEASQSKTMFLSNISHEIRTPMNTIIGMSQLAKDSVAMEQIKQYLEKISGAAEHMMGLLNDILDVSKIESAKFEIVPVEASLEEILKKVVTITTFTVEAKKQEFVLKVDGDVPDSLFVDEQRLTQVIANLISNAVKFTPESGRVDLVVHKDWEKDDKLTLRFEVKDTGIGISKEQQEKLFQAFQQADSSISRRFGGTGLGLVICKSIVEGMGGKIWIESEEGKGANFIFTIQIKKGTQSDINTEESSLSWEKLKFLIIGDFGDERYGFQDILVKFGSRCTLADTKEEAEQLLKAGEQFSLIFIDYRSIEEHGFRFTNRLNKKYNQENLAVIMNDALWRENRDAAFEAGAKVHLGRPIFPSFIVDCVQVVLGSQQDEKESETKKNRRGIFMKNRILVAEDMMINREILKALLKDTGIEIDFAFDGEEVVKQFKNNPKYDLIFMDVHMPNLDGYGATRAIRALDIDEAASIPIVAMTACMYDENVEMAFDAGMNDYITKPIKVDEVIDKMRNFLLRSTEEE</sequence>
<dbReference type="InterPro" id="IPR036097">
    <property type="entry name" value="HisK_dim/P_sf"/>
</dbReference>
<dbReference type="EC" id="2.7.13.3" evidence="2"/>
<evidence type="ECO:0000256" key="8">
    <source>
        <dbReference type="PROSITE-ProRule" id="PRU00169"/>
    </source>
</evidence>
<dbReference type="PRINTS" id="PR00344">
    <property type="entry name" value="BCTRLSENSOR"/>
</dbReference>
<dbReference type="SUPFAM" id="SSF52172">
    <property type="entry name" value="CheY-like"/>
    <property type="match status" value="2"/>
</dbReference>
<dbReference type="Gene3D" id="1.10.287.130">
    <property type="match status" value="1"/>
</dbReference>
<dbReference type="InterPro" id="IPR003661">
    <property type="entry name" value="HisK_dim/P_dom"/>
</dbReference>
<evidence type="ECO:0000259" key="11">
    <source>
        <dbReference type="PROSITE" id="PS50110"/>
    </source>
</evidence>
<dbReference type="Gene3D" id="3.30.565.10">
    <property type="entry name" value="Histidine kinase-like ATPase, C-terminal domain"/>
    <property type="match status" value="1"/>
</dbReference>
<feature type="domain" description="Histidine kinase" evidence="10">
    <location>
        <begin position="236"/>
        <end position="458"/>
    </location>
</feature>
<keyword evidence="4 8" id="KW-0597">Phosphoprotein</keyword>
<evidence type="ECO:0000256" key="7">
    <source>
        <dbReference type="ARBA" id="ARBA00024867"/>
    </source>
</evidence>
<dbReference type="SUPFAM" id="SSF55874">
    <property type="entry name" value="ATPase domain of HSP90 chaperone/DNA topoisomerase II/histidine kinase"/>
    <property type="match status" value="1"/>
</dbReference>
<dbReference type="CDD" id="cd17546">
    <property type="entry name" value="REC_hyHK_CKI1_RcsC-like"/>
    <property type="match status" value="1"/>
</dbReference>
<feature type="modified residue" description="4-aspartylphosphate" evidence="8">
    <location>
        <position position="666"/>
    </location>
</feature>
<dbReference type="Pfam" id="PF00512">
    <property type="entry name" value="HisKA"/>
    <property type="match status" value="1"/>
</dbReference>
<dbReference type="SUPFAM" id="SSF47384">
    <property type="entry name" value="Homodimeric domain of signal transducing histidine kinase"/>
    <property type="match status" value="1"/>
</dbReference>
<comment type="caution">
    <text evidence="12">The sequence shown here is derived from an EMBL/GenBank/DDBJ whole genome shotgun (WGS) entry which is preliminary data.</text>
</comment>
<dbReference type="PANTHER" id="PTHR45339">
    <property type="entry name" value="HYBRID SIGNAL TRANSDUCTION HISTIDINE KINASE J"/>
    <property type="match status" value="1"/>
</dbReference>
<gene>
    <name evidence="12" type="ORF">NK125_03225</name>
</gene>
<dbReference type="InterPro" id="IPR001789">
    <property type="entry name" value="Sig_transdc_resp-reg_receiver"/>
</dbReference>
<keyword evidence="9" id="KW-0812">Transmembrane</keyword>
<comment type="catalytic activity">
    <reaction evidence="1">
        <text>ATP + protein L-histidine = ADP + protein N-phospho-L-histidine.</text>
        <dbReference type="EC" id="2.7.13.3"/>
    </reaction>
</comment>
<protein>
    <recommendedName>
        <fullName evidence="3">Stage 0 sporulation protein A homolog</fullName>
        <ecNumber evidence="2">2.7.13.3</ecNumber>
    </recommendedName>
</protein>
<keyword evidence="5" id="KW-0418">Kinase</keyword>
<dbReference type="InterPro" id="IPR036890">
    <property type="entry name" value="HATPase_C_sf"/>
</dbReference>
<dbReference type="PANTHER" id="PTHR45339:SF5">
    <property type="entry name" value="HISTIDINE KINASE"/>
    <property type="match status" value="1"/>
</dbReference>
<evidence type="ECO:0000256" key="3">
    <source>
        <dbReference type="ARBA" id="ARBA00018672"/>
    </source>
</evidence>
<dbReference type="InterPro" id="IPR005467">
    <property type="entry name" value="His_kinase_dom"/>
</dbReference>
<evidence type="ECO:0000256" key="2">
    <source>
        <dbReference type="ARBA" id="ARBA00012438"/>
    </source>
</evidence>
<accession>A0ABT1E738</accession>
<keyword evidence="5" id="KW-0808">Transferase</keyword>
<evidence type="ECO:0000259" key="10">
    <source>
        <dbReference type="PROSITE" id="PS50109"/>
    </source>
</evidence>
<dbReference type="PROSITE" id="PS50109">
    <property type="entry name" value="HIS_KIN"/>
    <property type="match status" value="1"/>
</dbReference>
<dbReference type="Pfam" id="PF02518">
    <property type="entry name" value="HATPase_c"/>
    <property type="match status" value="1"/>
</dbReference>
<dbReference type="SMART" id="SM00387">
    <property type="entry name" value="HATPase_c"/>
    <property type="match status" value="1"/>
</dbReference>
<dbReference type="EMBL" id="JAMZFW010000003">
    <property type="protein sequence ID" value="MCP1101424.1"/>
    <property type="molecule type" value="Genomic_DNA"/>
</dbReference>
<dbReference type="PROSITE" id="PS50110">
    <property type="entry name" value="RESPONSE_REGULATORY"/>
    <property type="match status" value="2"/>
</dbReference>
<keyword evidence="6" id="KW-0902">Two-component regulatory system</keyword>
<dbReference type="RefSeq" id="WP_262065209.1">
    <property type="nucleotide sequence ID" value="NZ_JAMXOD010000003.1"/>
</dbReference>
<feature type="transmembrane region" description="Helical" evidence="9">
    <location>
        <begin position="195"/>
        <end position="216"/>
    </location>
</feature>
<evidence type="ECO:0000313" key="13">
    <source>
        <dbReference type="Proteomes" id="UP001523566"/>
    </source>
</evidence>
<feature type="domain" description="Response regulatory" evidence="11">
    <location>
        <begin position="477"/>
        <end position="593"/>
    </location>
</feature>
<feature type="modified residue" description="4-aspartylphosphate" evidence="8">
    <location>
        <position position="527"/>
    </location>
</feature>
<dbReference type="SMART" id="SM00448">
    <property type="entry name" value="REC"/>
    <property type="match status" value="2"/>
</dbReference>
<dbReference type="InterPro" id="IPR003594">
    <property type="entry name" value="HATPase_dom"/>
</dbReference>
<keyword evidence="13" id="KW-1185">Reference proteome</keyword>
<name>A0ABT1E738_9FIRM</name>
<comment type="function">
    <text evidence="7">May play the central regulatory role in sporulation. It may be an element of the effector pathway responsible for the activation of sporulation genes in response to nutritional stress. Spo0A may act in concert with spo0H (a sigma factor) to control the expression of some genes that are critical to the sporulation process.</text>
</comment>
<dbReference type="Proteomes" id="UP001523566">
    <property type="component" value="Unassembled WGS sequence"/>
</dbReference>
<keyword evidence="12" id="KW-0067">ATP-binding</keyword>
<keyword evidence="12" id="KW-0547">Nucleotide-binding</keyword>
<evidence type="ECO:0000256" key="4">
    <source>
        <dbReference type="ARBA" id="ARBA00022553"/>
    </source>
</evidence>
<dbReference type="GO" id="GO:0005524">
    <property type="term" value="F:ATP binding"/>
    <property type="evidence" value="ECO:0007669"/>
    <property type="project" value="UniProtKB-KW"/>
</dbReference>
<evidence type="ECO:0000256" key="9">
    <source>
        <dbReference type="SAM" id="Phobius"/>
    </source>
</evidence>